<dbReference type="InterPro" id="IPR050090">
    <property type="entry name" value="Tyrosine_recombinase_XerCD"/>
</dbReference>
<dbReference type="InterPro" id="IPR011010">
    <property type="entry name" value="DNA_brk_join_enz"/>
</dbReference>
<dbReference type="Gene3D" id="1.10.443.10">
    <property type="entry name" value="Intergrase catalytic core"/>
    <property type="match status" value="1"/>
</dbReference>
<evidence type="ECO:0000256" key="5">
    <source>
        <dbReference type="ARBA" id="ARBA00022908"/>
    </source>
</evidence>
<proteinExistence type="predicted"/>
<comment type="subcellular location">
    <subcellularLocation>
        <location evidence="1">Cytoplasm</location>
    </subcellularLocation>
</comment>
<dbReference type="AlphaFoldDB" id="A0A072NFC9"/>
<dbReference type="PROSITE" id="PS51898">
    <property type="entry name" value="TYR_RECOMBINASE"/>
    <property type="match status" value="1"/>
</dbReference>
<dbReference type="NCBIfam" id="NF040815">
    <property type="entry name" value="recomb_XerA_Arch"/>
    <property type="match status" value="1"/>
</dbReference>
<keyword evidence="8" id="KW-0131">Cell cycle</keyword>
<dbReference type="EMBL" id="JJRY01000041">
    <property type="protein sequence ID" value="KEF35937.1"/>
    <property type="molecule type" value="Genomic_DNA"/>
</dbReference>
<sequence>MKNQIITEIMQAMLTVLDNRQMEQLNEVLEHTLFNYTIQKDPSMVETKEDDRLCAFIAAKRVEGCSEKSIRYYESTIQNMLKYVKKPVKHITTDDLRMYLDHYQRNSNAGKVTIDNIRRILSSFFSWLEDEDYILKSPVRRIHKIKTGKTVKETYSDEALEMMRDHCGSLRDLAMIDLLASTGIRVGELVKLDRADIDFNNRECIVFGKGDKERKVYFDARTKIHLQKYLSSREDDNPALFVSLLKPYNRLQISGVEIRMRELGRKLDIPKVHPHKFRRTLATMAIDKGMPIEQVQQLLGHQSVDTTLQYAMVNQNNVKISHRKFIG</sequence>
<evidence type="ECO:0000256" key="4">
    <source>
        <dbReference type="ARBA" id="ARBA00022829"/>
    </source>
</evidence>
<dbReference type="PATRIC" id="fig|1348973.3.peg.4739"/>
<evidence type="ECO:0000256" key="3">
    <source>
        <dbReference type="ARBA" id="ARBA00022618"/>
    </source>
</evidence>
<name>A0A072NFC9_SCHAZ</name>
<evidence type="ECO:0000259" key="11">
    <source>
        <dbReference type="PROSITE" id="PS51900"/>
    </source>
</evidence>
<dbReference type="OrthoDB" id="9801717at2"/>
<evidence type="ECO:0000256" key="2">
    <source>
        <dbReference type="ARBA" id="ARBA00022490"/>
    </source>
</evidence>
<dbReference type="InterPro" id="IPR002104">
    <property type="entry name" value="Integrase_catalytic"/>
</dbReference>
<protein>
    <submittedName>
        <fullName evidence="12">Site-specific recombinase XerD</fullName>
    </submittedName>
</protein>
<dbReference type="Pfam" id="PF13495">
    <property type="entry name" value="Phage_int_SAM_4"/>
    <property type="match status" value="1"/>
</dbReference>
<dbReference type="GO" id="GO:0015074">
    <property type="term" value="P:DNA integration"/>
    <property type="evidence" value="ECO:0007669"/>
    <property type="project" value="UniProtKB-KW"/>
</dbReference>
<evidence type="ECO:0000256" key="9">
    <source>
        <dbReference type="PROSITE-ProRule" id="PRU01248"/>
    </source>
</evidence>
<dbReference type="Proteomes" id="UP000027936">
    <property type="component" value="Unassembled WGS sequence"/>
</dbReference>
<dbReference type="SUPFAM" id="SSF56349">
    <property type="entry name" value="DNA breaking-rejoining enzymes"/>
    <property type="match status" value="1"/>
</dbReference>
<evidence type="ECO:0000256" key="6">
    <source>
        <dbReference type="ARBA" id="ARBA00023125"/>
    </source>
</evidence>
<reference evidence="12 13" key="1">
    <citation type="submission" date="2014-04" db="EMBL/GenBank/DDBJ databases">
        <title>Draft genome sequence of Bacillus azotoformans MEV2011, a (co-) denitrifying strain unable to grow in the presence of oxygen.</title>
        <authorList>
            <person name="Nielsen M."/>
            <person name="Schreiber L."/>
            <person name="Finster K."/>
            <person name="Schramm A."/>
        </authorList>
    </citation>
    <scope>NUCLEOTIDE SEQUENCE [LARGE SCALE GENOMIC DNA]</scope>
    <source>
        <strain evidence="12 13">MEV2011</strain>
    </source>
</reference>
<dbReference type="GO" id="GO:0051301">
    <property type="term" value="P:cell division"/>
    <property type="evidence" value="ECO:0007669"/>
    <property type="project" value="UniProtKB-KW"/>
</dbReference>
<dbReference type="PANTHER" id="PTHR30349">
    <property type="entry name" value="PHAGE INTEGRASE-RELATED"/>
    <property type="match status" value="1"/>
</dbReference>
<dbReference type="InterPro" id="IPR004107">
    <property type="entry name" value="Integrase_SAM-like_N"/>
</dbReference>
<dbReference type="InterPro" id="IPR044068">
    <property type="entry name" value="CB"/>
</dbReference>
<dbReference type="Gene3D" id="1.10.150.130">
    <property type="match status" value="1"/>
</dbReference>
<dbReference type="GO" id="GO:0007059">
    <property type="term" value="P:chromosome segregation"/>
    <property type="evidence" value="ECO:0007669"/>
    <property type="project" value="UniProtKB-KW"/>
</dbReference>
<comment type="caution">
    <text evidence="12">The sequence shown here is derived from an EMBL/GenBank/DDBJ whole genome shotgun (WGS) entry which is preliminary data.</text>
</comment>
<feature type="domain" description="Tyr recombinase" evidence="10">
    <location>
        <begin position="150"/>
        <end position="323"/>
    </location>
</feature>
<evidence type="ECO:0000259" key="10">
    <source>
        <dbReference type="PROSITE" id="PS51898"/>
    </source>
</evidence>
<dbReference type="Pfam" id="PF00589">
    <property type="entry name" value="Phage_integrase"/>
    <property type="match status" value="1"/>
</dbReference>
<keyword evidence="7" id="KW-0233">DNA recombination</keyword>
<dbReference type="GO" id="GO:0005737">
    <property type="term" value="C:cytoplasm"/>
    <property type="evidence" value="ECO:0007669"/>
    <property type="project" value="UniProtKB-SubCell"/>
</dbReference>
<keyword evidence="6 9" id="KW-0238">DNA-binding</keyword>
<dbReference type="GO" id="GO:0006310">
    <property type="term" value="P:DNA recombination"/>
    <property type="evidence" value="ECO:0007669"/>
    <property type="project" value="UniProtKB-KW"/>
</dbReference>
<gene>
    <name evidence="12" type="ORF">M670_04869</name>
</gene>
<evidence type="ECO:0000256" key="8">
    <source>
        <dbReference type="ARBA" id="ARBA00023306"/>
    </source>
</evidence>
<organism evidence="12 13">
    <name type="scientific">Schinkia azotoformans MEV2011</name>
    <dbReference type="NCBI Taxonomy" id="1348973"/>
    <lineage>
        <taxon>Bacteria</taxon>
        <taxon>Bacillati</taxon>
        <taxon>Bacillota</taxon>
        <taxon>Bacilli</taxon>
        <taxon>Bacillales</taxon>
        <taxon>Bacillaceae</taxon>
        <taxon>Calidifontibacillus/Schinkia group</taxon>
        <taxon>Schinkia</taxon>
    </lineage>
</organism>
<accession>A0A072NFC9</accession>
<dbReference type="PANTHER" id="PTHR30349:SF77">
    <property type="entry name" value="TYROSINE RECOMBINASE XERC"/>
    <property type="match status" value="1"/>
</dbReference>
<keyword evidence="4" id="KW-0159">Chromosome partition</keyword>
<evidence type="ECO:0000256" key="1">
    <source>
        <dbReference type="ARBA" id="ARBA00004496"/>
    </source>
</evidence>
<keyword evidence="3" id="KW-0132">Cell division</keyword>
<dbReference type="InterPro" id="IPR010998">
    <property type="entry name" value="Integrase_recombinase_N"/>
</dbReference>
<evidence type="ECO:0000313" key="12">
    <source>
        <dbReference type="EMBL" id="KEF35937.1"/>
    </source>
</evidence>
<feature type="domain" description="Core-binding (CB)" evidence="11">
    <location>
        <begin position="47"/>
        <end position="129"/>
    </location>
</feature>
<keyword evidence="5" id="KW-0229">DNA integration</keyword>
<evidence type="ECO:0000256" key="7">
    <source>
        <dbReference type="ARBA" id="ARBA00023172"/>
    </source>
</evidence>
<evidence type="ECO:0000313" key="13">
    <source>
        <dbReference type="Proteomes" id="UP000027936"/>
    </source>
</evidence>
<dbReference type="PROSITE" id="PS51900">
    <property type="entry name" value="CB"/>
    <property type="match status" value="1"/>
</dbReference>
<dbReference type="RefSeq" id="WP_035199019.1">
    <property type="nucleotide sequence ID" value="NZ_JJRY01000041.1"/>
</dbReference>
<keyword evidence="2" id="KW-0963">Cytoplasm</keyword>
<dbReference type="InterPro" id="IPR013762">
    <property type="entry name" value="Integrase-like_cat_sf"/>
</dbReference>
<dbReference type="GO" id="GO:0003677">
    <property type="term" value="F:DNA binding"/>
    <property type="evidence" value="ECO:0007669"/>
    <property type="project" value="UniProtKB-UniRule"/>
</dbReference>